<keyword evidence="11" id="KW-0560">Oxidoreductase</keyword>
<dbReference type="InterPro" id="IPR037165">
    <property type="entry name" value="AldOxase/xan_DH_Mopterin-bd_sf"/>
</dbReference>
<comment type="subcellular location">
    <subcellularLocation>
        <location evidence="3">Peroxisome</location>
    </subcellularLocation>
</comment>
<evidence type="ECO:0000256" key="7">
    <source>
        <dbReference type="ARBA" id="ARBA00022630"/>
    </source>
</evidence>
<evidence type="ECO:0000256" key="4">
    <source>
        <dbReference type="ARBA" id="ARBA00006849"/>
    </source>
</evidence>
<keyword evidence="15" id="KW-0576">Peroxisome</keyword>
<dbReference type="InterPro" id="IPR016208">
    <property type="entry name" value="Ald_Oxase/xanthine_DH-like"/>
</dbReference>
<evidence type="ECO:0000256" key="11">
    <source>
        <dbReference type="ARBA" id="ARBA00023002"/>
    </source>
</evidence>
<protein>
    <recommendedName>
        <fullName evidence="5">xanthine dehydrogenase</fullName>
        <ecNumber evidence="5">1.17.1.4</ecNumber>
    </recommendedName>
</protein>
<dbReference type="SUPFAM" id="SSF56003">
    <property type="entry name" value="Molybdenum cofactor-binding domain"/>
    <property type="match status" value="1"/>
</dbReference>
<sequence length="1350" mass="148193">MGDNRLSDTSPSSTLVLFVNGEKIIENNPNPEWTLLYFLRFKLRLCGTKEACGEGGCGACTVLQSKFDEATGKIVNTAINACITPLCSTHGSAIITTEGIGSVKKGLHPVQERIAKSHGTQCGFCTPGFVMSMYALLRNNPEPTEQEMEDAFQGNLCRCTGYRPIMQGYKTLCKKSEPSSANGCCGGKGKNGGCCMDGFLNDGETRTEVAETLFDESEFKKYDPKADIIFPPELQLDKSIRKQSLKFDGTNVTWIKPSSLEELLEVKQLYPNGKCVGGNTELGIETKFKQQLNPVMIHISEIDELTQITVSDNCLKIGSAATLSRLQMFCKEVSSTSKRTCGTVLEAITEMLHWFAGQQIRNVATLAGNIITASPISDLNPILMASGAVLTLRSLKDGKRHVKMDESFFPKYRTTTMQPHEILESIEIPLTQENEYVWAVKQARRREDDIAIVNACMRVMVNPKSLEIEDASLVFGGMAPTTKIAKKTSQFLLKKKWSESIFETAAEVLYEEMKLEPSAPGGMVAYRQVLTQSFFTKFFLTASFWMSQNNILYCQQNDKSATSPITRGDTSGVQLYQVVPKTQKVEDLIGRPTTHLSALRHATGEAVYTDDEIPLQGQLYGALVGSPIAHGKIISIDPSKALALPGVVDFVSAKSIPADQNVQGLIIYDEEIFASEYVHTQGQTLGIIVASDPMTAEKASKLVEMKFEELTPILTIEDAVAKESFYAIRNVRAGNIEEAFKNADVILEGEIRMGGQEHFYMEPQTCTATPKEDQEIDILIAAQGIDYIQRHVAKALKIPANRVKARCRRIGGAFGGKETRPILVALPTALAAVKLGKSVRTVMNRWDDMVVTGGRHPFQFRYKVGFTKQGKILGIQAKVYSNGGCSSEASPFVMEKAMMSVEAGYTIPTWDVVGYACKTNLASNTAFRGYGGPQASFMIENIMDMVAEKVGKSPEEIREMHLSQPNGDKNQLGYTIMDCTVRRCWEECVRGANFEERKAQVEEFNRKNRWKKRGISVMPMKHDVGFNFGPLNQAGALVMIYTDGSVGLNHGGIEMGQGLATKMAQVASKALDISIEKIYFSETSTDKVPNATATCASMASDLNGMAVLNACKKLVKTLEPFKNANPNGTWEEWVGTAYLAKVNLSAVGYYGLDINYDFEKPEDLSKRNCSYCVYGVAVSEVEIDCLTGDHSVLRTDMVIDAGESLNPAIDIGQIEGAFMQGYGLLTMEELLYSPKGLMLTKGPGMYKIPSMGDIPRQFNVSMLRGAPNPRAVYSSKGIGEPPLFLASSIFFAIKEAIKATRKEVGLSPIFRLDAPATAERIRLACEDEKVARVKEGMKGSEGKVGWAITV</sequence>
<evidence type="ECO:0000256" key="12">
    <source>
        <dbReference type="ARBA" id="ARBA00023004"/>
    </source>
</evidence>
<evidence type="ECO:0000256" key="13">
    <source>
        <dbReference type="ARBA" id="ARBA00023014"/>
    </source>
</evidence>
<feature type="domain" description="2Fe-2S ferredoxin-type" evidence="19">
    <location>
        <begin position="13"/>
        <end position="100"/>
    </location>
</feature>
<dbReference type="SUPFAM" id="SSF55447">
    <property type="entry name" value="CO dehydrogenase flavoprotein C-terminal domain-like"/>
    <property type="match status" value="1"/>
</dbReference>
<dbReference type="Gene3D" id="3.30.465.10">
    <property type="match status" value="1"/>
</dbReference>
<dbReference type="InterPro" id="IPR046867">
    <property type="entry name" value="AldOxase/xan_DH_MoCoBD2"/>
</dbReference>
<dbReference type="SUPFAM" id="SSF47741">
    <property type="entry name" value="CO dehydrogenase ISP C-domain like"/>
    <property type="match status" value="1"/>
</dbReference>
<dbReference type="InterPro" id="IPR036010">
    <property type="entry name" value="2Fe-2S_ferredoxin-like_sf"/>
</dbReference>
<evidence type="ECO:0000256" key="14">
    <source>
        <dbReference type="ARBA" id="ARBA00023027"/>
    </source>
</evidence>
<dbReference type="PROSITE" id="PS51085">
    <property type="entry name" value="2FE2S_FER_2"/>
    <property type="match status" value="1"/>
</dbReference>
<evidence type="ECO:0000256" key="10">
    <source>
        <dbReference type="ARBA" id="ARBA00022827"/>
    </source>
</evidence>
<dbReference type="SUPFAM" id="SSF54665">
    <property type="entry name" value="CO dehydrogenase molybdoprotein N-domain-like"/>
    <property type="match status" value="1"/>
</dbReference>
<dbReference type="InterPro" id="IPR016169">
    <property type="entry name" value="FAD-bd_PCMH_sub2"/>
</dbReference>
<evidence type="ECO:0000256" key="5">
    <source>
        <dbReference type="ARBA" id="ARBA00013123"/>
    </source>
</evidence>
<keyword evidence="7" id="KW-0285">Flavoprotein</keyword>
<comment type="similarity">
    <text evidence="4">Belongs to the xanthine dehydrogenase family.</text>
</comment>
<dbReference type="Gene3D" id="1.10.150.120">
    <property type="entry name" value="[2Fe-2S]-binding domain"/>
    <property type="match status" value="1"/>
</dbReference>
<dbReference type="SUPFAM" id="SSF54292">
    <property type="entry name" value="2Fe-2S ferredoxin-like"/>
    <property type="match status" value="1"/>
</dbReference>
<dbReference type="EC" id="1.17.1.4" evidence="5"/>
<evidence type="ECO:0000256" key="1">
    <source>
        <dbReference type="ARBA" id="ARBA00001924"/>
    </source>
</evidence>
<comment type="cofactor">
    <cofactor evidence="16">
        <name>[2Fe-2S] cluster</name>
        <dbReference type="ChEBI" id="CHEBI:190135"/>
    </cofactor>
</comment>
<dbReference type="Pfam" id="PF00941">
    <property type="entry name" value="FAD_binding_5"/>
    <property type="match status" value="1"/>
</dbReference>
<dbReference type="PANTHER" id="PTHR45444">
    <property type="entry name" value="XANTHINE DEHYDROGENASE"/>
    <property type="match status" value="1"/>
</dbReference>
<dbReference type="InterPro" id="IPR012675">
    <property type="entry name" value="Beta-grasp_dom_sf"/>
</dbReference>
<comment type="cofactor">
    <cofactor evidence="1">
        <name>Mo-molybdopterin</name>
        <dbReference type="ChEBI" id="CHEBI:71302"/>
    </cofactor>
</comment>
<dbReference type="InterPro" id="IPR014307">
    <property type="entry name" value="Xanthine_DH_ssu"/>
</dbReference>
<comment type="catalytic activity">
    <reaction evidence="18">
        <text>hypoxanthine + NAD(+) + H2O = xanthine + NADH + H(+)</text>
        <dbReference type="Rhea" id="RHEA:24670"/>
        <dbReference type="ChEBI" id="CHEBI:15377"/>
        <dbReference type="ChEBI" id="CHEBI:15378"/>
        <dbReference type="ChEBI" id="CHEBI:17368"/>
        <dbReference type="ChEBI" id="CHEBI:17712"/>
        <dbReference type="ChEBI" id="CHEBI:57540"/>
        <dbReference type="ChEBI" id="CHEBI:57945"/>
        <dbReference type="EC" id="1.17.1.4"/>
    </reaction>
</comment>
<comment type="catalytic activity">
    <reaction evidence="17">
        <text>xanthine + NAD(+) + H2O = urate + NADH + H(+)</text>
        <dbReference type="Rhea" id="RHEA:16669"/>
        <dbReference type="ChEBI" id="CHEBI:15377"/>
        <dbReference type="ChEBI" id="CHEBI:15378"/>
        <dbReference type="ChEBI" id="CHEBI:17712"/>
        <dbReference type="ChEBI" id="CHEBI:17775"/>
        <dbReference type="ChEBI" id="CHEBI:57540"/>
        <dbReference type="ChEBI" id="CHEBI:57945"/>
        <dbReference type="EC" id="1.17.1.4"/>
    </reaction>
</comment>
<dbReference type="Gene3D" id="3.30.390.50">
    <property type="entry name" value="CO dehydrogenase flavoprotein, C-terminal domain"/>
    <property type="match status" value="1"/>
</dbReference>
<organism evidence="21 22">
    <name type="scientific">Orchesella dallaii</name>
    <dbReference type="NCBI Taxonomy" id="48710"/>
    <lineage>
        <taxon>Eukaryota</taxon>
        <taxon>Metazoa</taxon>
        <taxon>Ecdysozoa</taxon>
        <taxon>Arthropoda</taxon>
        <taxon>Hexapoda</taxon>
        <taxon>Collembola</taxon>
        <taxon>Entomobryomorpha</taxon>
        <taxon>Entomobryoidea</taxon>
        <taxon>Orchesellidae</taxon>
        <taxon>Orchesellinae</taxon>
        <taxon>Orchesella</taxon>
    </lineage>
</organism>
<dbReference type="SMART" id="SM01092">
    <property type="entry name" value="CO_deh_flav_C"/>
    <property type="match status" value="1"/>
</dbReference>
<dbReference type="InterPro" id="IPR005107">
    <property type="entry name" value="CO_DH_flav_C"/>
</dbReference>
<evidence type="ECO:0000256" key="18">
    <source>
        <dbReference type="ARBA" id="ARBA00049517"/>
    </source>
</evidence>
<reference evidence="21 22" key="1">
    <citation type="submission" date="2024-08" db="EMBL/GenBank/DDBJ databases">
        <authorList>
            <person name="Cucini C."/>
            <person name="Frati F."/>
        </authorList>
    </citation>
    <scope>NUCLEOTIDE SEQUENCE [LARGE SCALE GENOMIC DNA]</scope>
</reference>
<evidence type="ECO:0000256" key="3">
    <source>
        <dbReference type="ARBA" id="ARBA00004275"/>
    </source>
</evidence>
<dbReference type="Gene3D" id="3.30.365.10">
    <property type="entry name" value="Aldehyde oxidase/xanthine dehydrogenase, molybdopterin binding domain"/>
    <property type="match status" value="4"/>
</dbReference>
<accession>A0ABP1PWS4</accession>
<dbReference type="InterPro" id="IPR008274">
    <property type="entry name" value="AldOxase/xan_DH_MoCoBD1"/>
</dbReference>
<keyword evidence="22" id="KW-1185">Reference proteome</keyword>
<evidence type="ECO:0000256" key="6">
    <source>
        <dbReference type="ARBA" id="ARBA00022505"/>
    </source>
</evidence>
<dbReference type="InterPro" id="IPR036318">
    <property type="entry name" value="FAD-bd_PCMH-like_sf"/>
</dbReference>
<evidence type="ECO:0000256" key="8">
    <source>
        <dbReference type="ARBA" id="ARBA00022714"/>
    </source>
</evidence>
<evidence type="ECO:0000256" key="16">
    <source>
        <dbReference type="ARBA" id="ARBA00034078"/>
    </source>
</evidence>
<dbReference type="InterPro" id="IPR036884">
    <property type="entry name" value="2Fe-2S-bd_dom_sf"/>
</dbReference>
<evidence type="ECO:0000256" key="17">
    <source>
        <dbReference type="ARBA" id="ARBA00049017"/>
    </source>
</evidence>
<dbReference type="PROSITE" id="PS51387">
    <property type="entry name" value="FAD_PCMH"/>
    <property type="match status" value="1"/>
</dbReference>
<keyword evidence="10" id="KW-0274">FAD</keyword>
<evidence type="ECO:0000259" key="20">
    <source>
        <dbReference type="PROSITE" id="PS51387"/>
    </source>
</evidence>
<dbReference type="InterPro" id="IPR036856">
    <property type="entry name" value="Ald_Oxase/Xan_DH_a/b_sf"/>
</dbReference>
<feature type="domain" description="FAD-binding PCMH-type" evidence="20">
    <location>
        <begin position="247"/>
        <end position="433"/>
    </location>
</feature>
<keyword evidence="8" id="KW-0001">2Fe-2S</keyword>
<dbReference type="Gene3D" id="3.90.1170.50">
    <property type="entry name" value="Aldehyde oxidase/xanthine dehydrogenase, a/b hammerhead"/>
    <property type="match status" value="1"/>
</dbReference>
<keyword evidence="13" id="KW-0411">Iron-sulfur</keyword>
<keyword evidence="12" id="KW-0408">Iron</keyword>
<dbReference type="PANTHER" id="PTHR45444:SF3">
    <property type="entry name" value="XANTHINE DEHYDROGENASE"/>
    <property type="match status" value="1"/>
</dbReference>
<proteinExistence type="inferred from homology"/>
<evidence type="ECO:0000256" key="9">
    <source>
        <dbReference type="ARBA" id="ARBA00022723"/>
    </source>
</evidence>
<evidence type="ECO:0000256" key="15">
    <source>
        <dbReference type="ARBA" id="ARBA00023140"/>
    </source>
</evidence>
<dbReference type="Pfam" id="PF03450">
    <property type="entry name" value="CO_deh_flav_C"/>
    <property type="match status" value="1"/>
</dbReference>
<dbReference type="Gene3D" id="3.10.20.30">
    <property type="match status" value="1"/>
</dbReference>
<dbReference type="InterPro" id="IPR002346">
    <property type="entry name" value="Mopterin_DH_FAD-bd"/>
</dbReference>
<dbReference type="InterPro" id="IPR016167">
    <property type="entry name" value="FAD-bd_PCMH_sub1"/>
</dbReference>
<dbReference type="InterPro" id="IPR000674">
    <property type="entry name" value="Ald_Oxase/Xan_DH_a/b"/>
</dbReference>
<evidence type="ECO:0000256" key="2">
    <source>
        <dbReference type="ARBA" id="ARBA00001974"/>
    </source>
</evidence>
<dbReference type="Proteomes" id="UP001642540">
    <property type="component" value="Unassembled WGS sequence"/>
</dbReference>
<dbReference type="InterPro" id="IPR002888">
    <property type="entry name" value="2Fe-2S-bd"/>
</dbReference>
<comment type="caution">
    <text evidence="21">The sequence shown here is derived from an EMBL/GenBank/DDBJ whole genome shotgun (WGS) entry which is preliminary data.</text>
</comment>
<dbReference type="CDD" id="cd00207">
    <property type="entry name" value="fer2"/>
    <property type="match status" value="1"/>
</dbReference>
<dbReference type="Pfam" id="PF00111">
    <property type="entry name" value="Fer2"/>
    <property type="match status" value="1"/>
</dbReference>
<dbReference type="InterPro" id="IPR016166">
    <property type="entry name" value="FAD-bd_PCMH"/>
</dbReference>
<evidence type="ECO:0000313" key="22">
    <source>
        <dbReference type="Proteomes" id="UP001642540"/>
    </source>
</evidence>
<dbReference type="InterPro" id="IPR006058">
    <property type="entry name" value="2Fe2S_fd_BS"/>
</dbReference>
<evidence type="ECO:0000313" key="21">
    <source>
        <dbReference type="EMBL" id="CAL8080401.1"/>
    </source>
</evidence>
<dbReference type="NCBIfam" id="TIGR02963">
    <property type="entry name" value="xanthine_xdhA"/>
    <property type="match status" value="1"/>
</dbReference>
<keyword evidence="14" id="KW-0520">NAD</keyword>
<dbReference type="Pfam" id="PF02738">
    <property type="entry name" value="MoCoBD_1"/>
    <property type="match status" value="1"/>
</dbReference>
<dbReference type="SMART" id="SM01008">
    <property type="entry name" value="Ald_Xan_dh_C"/>
    <property type="match status" value="1"/>
</dbReference>
<dbReference type="Gene3D" id="3.30.43.10">
    <property type="entry name" value="Uridine Diphospho-n-acetylenolpyruvylglucosamine Reductase, domain 2"/>
    <property type="match status" value="1"/>
</dbReference>
<dbReference type="Pfam" id="PF20256">
    <property type="entry name" value="MoCoBD_2"/>
    <property type="match status" value="1"/>
</dbReference>
<dbReference type="Pfam" id="PF01799">
    <property type="entry name" value="Fer2_2"/>
    <property type="match status" value="1"/>
</dbReference>
<dbReference type="PIRSF" id="PIRSF000127">
    <property type="entry name" value="Xanthine_DH"/>
    <property type="match status" value="1"/>
</dbReference>
<gene>
    <name evidence="21" type="ORF">ODALV1_LOCUS4634</name>
</gene>
<dbReference type="Pfam" id="PF01315">
    <property type="entry name" value="Ald_Xan_dh_C"/>
    <property type="match status" value="1"/>
</dbReference>
<keyword evidence="9" id="KW-0479">Metal-binding</keyword>
<dbReference type="InterPro" id="IPR001041">
    <property type="entry name" value="2Fe-2S_ferredoxin-type"/>
</dbReference>
<name>A0ABP1PWS4_9HEXA</name>
<evidence type="ECO:0000259" key="19">
    <source>
        <dbReference type="PROSITE" id="PS51085"/>
    </source>
</evidence>
<comment type="cofactor">
    <cofactor evidence="2">
        <name>FAD</name>
        <dbReference type="ChEBI" id="CHEBI:57692"/>
    </cofactor>
</comment>
<keyword evidence="6" id="KW-0500">Molybdenum</keyword>
<dbReference type="SUPFAM" id="SSF56176">
    <property type="entry name" value="FAD-binding/transporter-associated domain-like"/>
    <property type="match status" value="1"/>
</dbReference>
<dbReference type="PROSITE" id="PS00197">
    <property type="entry name" value="2FE2S_FER_1"/>
    <property type="match status" value="1"/>
</dbReference>
<dbReference type="EMBL" id="CAXLJM020000014">
    <property type="protein sequence ID" value="CAL8080401.1"/>
    <property type="molecule type" value="Genomic_DNA"/>
</dbReference>
<dbReference type="InterPro" id="IPR036683">
    <property type="entry name" value="CO_DH_flav_C_dom_sf"/>
</dbReference>